<dbReference type="InterPro" id="IPR028081">
    <property type="entry name" value="Leu-bd"/>
</dbReference>
<comment type="similarity">
    <text evidence="1">Belongs to the leucine-binding protein family.</text>
</comment>
<evidence type="ECO:0000256" key="3">
    <source>
        <dbReference type="SAM" id="SignalP"/>
    </source>
</evidence>
<dbReference type="PANTHER" id="PTHR47235:SF1">
    <property type="entry name" value="BLR6548 PROTEIN"/>
    <property type="match status" value="1"/>
</dbReference>
<name>A0A916SSN5_9BURK</name>
<reference evidence="5" key="1">
    <citation type="journal article" date="2014" name="Int. J. Syst. Evol. Microbiol.">
        <title>Complete genome sequence of Corynebacterium casei LMG S-19264T (=DSM 44701T), isolated from a smear-ripened cheese.</title>
        <authorList>
            <consortium name="US DOE Joint Genome Institute (JGI-PGF)"/>
            <person name="Walter F."/>
            <person name="Albersmeier A."/>
            <person name="Kalinowski J."/>
            <person name="Ruckert C."/>
        </authorList>
    </citation>
    <scope>NUCLEOTIDE SEQUENCE</scope>
    <source>
        <strain evidence="5">CGMCC 1.15322</strain>
    </source>
</reference>
<accession>A0A916SSN5</accession>
<feature type="chain" id="PRO_5037173017" description="Leucine-binding protein domain-containing protein" evidence="3">
    <location>
        <begin position="29"/>
        <end position="376"/>
    </location>
</feature>
<dbReference type="Gene3D" id="3.40.50.2300">
    <property type="match status" value="2"/>
</dbReference>
<organism evidence="5 6">
    <name type="scientific">Polaromonas eurypsychrophila</name>
    <dbReference type="NCBI Taxonomy" id="1614635"/>
    <lineage>
        <taxon>Bacteria</taxon>
        <taxon>Pseudomonadati</taxon>
        <taxon>Pseudomonadota</taxon>
        <taxon>Betaproteobacteria</taxon>
        <taxon>Burkholderiales</taxon>
        <taxon>Comamonadaceae</taxon>
        <taxon>Polaromonas</taxon>
    </lineage>
</organism>
<evidence type="ECO:0000259" key="4">
    <source>
        <dbReference type="Pfam" id="PF13458"/>
    </source>
</evidence>
<dbReference type="SUPFAM" id="SSF53822">
    <property type="entry name" value="Periplasmic binding protein-like I"/>
    <property type="match status" value="1"/>
</dbReference>
<evidence type="ECO:0000313" key="6">
    <source>
        <dbReference type="Proteomes" id="UP000620596"/>
    </source>
</evidence>
<gene>
    <name evidence="5" type="ORF">GCM10011496_35730</name>
</gene>
<keyword evidence="2 3" id="KW-0732">Signal</keyword>
<dbReference type="Proteomes" id="UP000620596">
    <property type="component" value="Unassembled WGS sequence"/>
</dbReference>
<dbReference type="InterPro" id="IPR028082">
    <property type="entry name" value="Peripla_BP_I"/>
</dbReference>
<keyword evidence="6" id="KW-1185">Reference proteome</keyword>
<reference evidence="5" key="2">
    <citation type="submission" date="2020-09" db="EMBL/GenBank/DDBJ databases">
        <authorList>
            <person name="Sun Q."/>
            <person name="Zhou Y."/>
        </authorList>
    </citation>
    <scope>NUCLEOTIDE SEQUENCE</scope>
    <source>
        <strain evidence="5">CGMCC 1.15322</strain>
    </source>
</reference>
<evidence type="ECO:0000256" key="2">
    <source>
        <dbReference type="ARBA" id="ARBA00022729"/>
    </source>
</evidence>
<proteinExistence type="inferred from homology"/>
<evidence type="ECO:0000313" key="5">
    <source>
        <dbReference type="EMBL" id="GGB11673.1"/>
    </source>
</evidence>
<dbReference type="PANTHER" id="PTHR47235">
    <property type="entry name" value="BLR6548 PROTEIN"/>
    <property type="match status" value="1"/>
</dbReference>
<dbReference type="RefSeq" id="WP_188709867.1">
    <property type="nucleotide sequence ID" value="NZ_BMIG01000017.1"/>
</dbReference>
<feature type="domain" description="Leucine-binding protein" evidence="4">
    <location>
        <begin position="34"/>
        <end position="372"/>
    </location>
</feature>
<comment type="caution">
    <text evidence="5">The sequence shown here is derived from an EMBL/GenBank/DDBJ whole genome shotgun (WGS) entry which is preliminary data.</text>
</comment>
<dbReference type="AlphaFoldDB" id="A0A916SSN5"/>
<evidence type="ECO:0000256" key="1">
    <source>
        <dbReference type="ARBA" id="ARBA00010062"/>
    </source>
</evidence>
<dbReference type="Pfam" id="PF13458">
    <property type="entry name" value="Peripla_BP_6"/>
    <property type="match status" value="1"/>
</dbReference>
<dbReference type="CDD" id="cd06326">
    <property type="entry name" value="PBP1_ABC_ligand_binding-like"/>
    <property type="match status" value="1"/>
</dbReference>
<feature type="signal peptide" evidence="3">
    <location>
        <begin position="1"/>
        <end position="28"/>
    </location>
</feature>
<protein>
    <recommendedName>
        <fullName evidence="4">Leucine-binding protein domain-containing protein</fullName>
    </recommendedName>
</protein>
<dbReference type="EMBL" id="BMIG01000017">
    <property type="protein sequence ID" value="GGB11673.1"/>
    <property type="molecule type" value="Genomic_DNA"/>
</dbReference>
<sequence length="376" mass="39378">MLAAKKSPLSVLSPLCLSLLFFAGAGHAQKAWVVGQSAPLSGGNASFGRDIQDGAQAYFKSVNAKGGVGGLPIELVSLDDKNDRKLAGANTQKLLETNDAVALFGFASATLSLDAMPQAEKAGVLFFAPFSGANPVRKASPVVFTLRASYGDELEKMLAFWTGLGIKQVVVVHYDDEVGKQNLAVVTDYLAKQDKKPAAFALQRNTKVSEAQVSQLLKLKPDVIINTVLSGPASEISKQIVAQGKFIPTSSLSFVGAQQYIEAAAEAGAGVSISQVVPNASSSLPVVKECAKALKDAGVSQAMNSTHLESCIGAKVLTEAMRRSKKPGDAKALLAAMGSLGSYDTGGFTVTYTANQHHGSKYVELGMVTRDGKLRN</sequence>